<protein>
    <submittedName>
        <fullName evidence="1">Uncharacterized protein</fullName>
    </submittedName>
</protein>
<sequence>MKKFLLIMLLSSTIVFADTTVEHRKLNRTVEEIKEDTQIIRYTVTIFKDSEEFNKNEWKNVVDQAALTIEELSAESLESSEELINTMFKSLQNVYKNGVNHQGIHGTLSISLGDGKCPKDGCNDPCACKAEYRGLCPCSLDITKSCKTYEGCPCTTKSEGCKCPEGSCCKADKGACCQ</sequence>
<dbReference type="AlphaFoldDB" id="X0SWR7"/>
<dbReference type="EMBL" id="BARS01001999">
    <property type="protein sequence ID" value="GAF79561.1"/>
    <property type="molecule type" value="Genomic_DNA"/>
</dbReference>
<evidence type="ECO:0000313" key="1">
    <source>
        <dbReference type="EMBL" id="GAF79561.1"/>
    </source>
</evidence>
<name>X0SWR7_9ZZZZ</name>
<comment type="caution">
    <text evidence="1">The sequence shown here is derived from an EMBL/GenBank/DDBJ whole genome shotgun (WGS) entry which is preliminary data.</text>
</comment>
<accession>X0SWR7</accession>
<organism evidence="1">
    <name type="scientific">marine sediment metagenome</name>
    <dbReference type="NCBI Taxonomy" id="412755"/>
    <lineage>
        <taxon>unclassified sequences</taxon>
        <taxon>metagenomes</taxon>
        <taxon>ecological metagenomes</taxon>
    </lineage>
</organism>
<gene>
    <name evidence="1" type="ORF">S01H1_03707</name>
</gene>
<reference evidence="1" key="1">
    <citation type="journal article" date="2014" name="Front. Microbiol.">
        <title>High frequency of phylogenetically diverse reductive dehalogenase-homologous genes in deep subseafloor sedimentary metagenomes.</title>
        <authorList>
            <person name="Kawai M."/>
            <person name="Futagami T."/>
            <person name="Toyoda A."/>
            <person name="Takaki Y."/>
            <person name="Nishi S."/>
            <person name="Hori S."/>
            <person name="Arai W."/>
            <person name="Tsubouchi T."/>
            <person name="Morono Y."/>
            <person name="Uchiyama I."/>
            <person name="Ito T."/>
            <person name="Fujiyama A."/>
            <person name="Inagaki F."/>
            <person name="Takami H."/>
        </authorList>
    </citation>
    <scope>NUCLEOTIDE SEQUENCE</scope>
    <source>
        <strain evidence="1">Expedition CK06-06</strain>
    </source>
</reference>
<proteinExistence type="predicted"/>